<dbReference type="EMBL" id="CAINUL010000016">
    <property type="protein sequence ID" value="CAD0113978.1"/>
    <property type="molecule type" value="Genomic_DNA"/>
</dbReference>
<gene>
    <name evidence="2" type="ORF">AWRI4620_LOCUS8233</name>
</gene>
<organism evidence="2 3">
    <name type="scientific">Aureobasidium uvarum</name>
    <dbReference type="NCBI Taxonomy" id="2773716"/>
    <lineage>
        <taxon>Eukaryota</taxon>
        <taxon>Fungi</taxon>
        <taxon>Dikarya</taxon>
        <taxon>Ascomycota</taxon>
        <taxon>Pezizomycotina</taxon>
        <taxon>Dothideomycetes</taxon>
        <taxon>Dothideomycetidae</taxon>
        <taxon>Dothideales</taxon>
        <taxon>Saccotheciaceae</taxon>
        <taxon>Aureobasidium</taxon>
    </lineage>
</organism>
<accession>A0A9N8KPZ4</accession>
<name>A0A9N8KPZ4_9PEZI</name>
<feature type="compositionally biased region" description="Low complexity" evidence="1">
    <location>
        <begin position="61"/>
        <end position="76"/>
    </location>
</feature>
<proteinExistence type="predicted"/>
<evidence type="ECO:0000313" key="3">
    <source>
        <dbReference type="Proteomes" id="UP000745764"/>
    </source>
</evidence>
<reference evidence="2" key="1">
    <citation type="submission" date="2020-06" db="EMBL/GenBank/DDBJ databases">
        <authorList>
            <person name="Onetto C."/>
        </authorList>
    </citation>
    <scope>NUCLEOTIDE SEQUENCE</scope>
</reference>
<dbReference type="Proteomes" id="UP000745764">
    <property type="component" value="Unassembled WGS sequence"/>
</dbReference>
<feature type="region of interest" description="Disordered" evidence="1">
    <location>
        <begin position="332"/>
        <end position="363"/>
    </location>
</feature>
<dbReference type="OrthoDB" id="3937726at2759"/>
<evidence type="ECO:0000256" key="1">
    <source>
        <dbReference type="SAM" id="MobiDB-lite"/>
    </source>
</evidence>
<feature type="compositionally biased region" description="Basic and acidic residues" evidence="1">
    <location>
        <begin position="333"/>
        <end position="356"/>
    </location>
</feature>
<dbReference type="AlphaFoldDB" id="A0A9N8KPZ4"/>
<comment type="caution">
    <text evidence="2">The sequence shown here is derived from an EMBL/GenBank/DDBJ whole genome shotgun (WGS) entry which is preliminary data.</text>
</comment>
<evidence type="ECO:0000313" key="2">
    <source>
        <dbReference type="EMBL" id="CAD0113978.1"/>
    </source>
</evidence>
<feature type="region of interest" description="Disordered" evidence="1">
    <location>
        <begin position="45"/>
        <end position="76"/>
    </location>
</feature>
<keyword evidence="3" id="KW-1185">Reference proteome</keyword>
<sequence>MRIWASRRTFSSCQIRETRIQSKLVRQSTHLTNLETRLAWNVRSDTPASSHHRLRPWTAHSTSPRPTLSTSTSLSSPCSRNFSSSAIALITKESYAELRKNPERLEQYLEERRAAYRRQSPERREFYLERLKQRYWNDHEHRERLREAARHKTTTGQMRKRLHLWCTRYAWFRESVSWKSHLPLHTEDKVRHHCDGCGYERFAGLKLWWTKLVDRKPRYLCHKCYCTTRGWNDVMPTGYEDIKSFKELSVRKKQLEQPGSGGTNFAVPTASSTWQSTFSRPGSEKAVNIALSTSRKFSSGPLHRRKTSYATMRSNPEAWRAYLDKIAVCKQKRHDEDPEFRTRRRQTERLGHEQMKSDPAYLT</sequence>
<protein>
    <submittedName>
        <fullName evidence="2">Uncharacterized protein</fullName>
    </submittedName>
</protein>